<dbReference type="PANTHER" id="PTHR33994">
    <property type="entry name" value="OS04G0515000 PROTEIN"/>
    <property type="match status" value="1"/>
</dbReference>
<evidence type="ECO:0000313" key="3">
    <source>
        <dbReference type="Proteomes" id="UP000823388"/>
    </source>
</evidence>
<evidence type="ECO:0000256" key="1">
    <source>
        <dbReference type="SAM" id="Phobius"/>
    </source>
</evidence>
<dbReference type="Proteomes" id="UP000823388">
    <property type="component" value="Chromosome 5K"/>
</dbReference>
<evidence type="ECO:0000313" key="2">
    <source>
        <dbReference type="EMBL" id="KAG2598239.1"/>
    </source>
</evidence>
<proteinExistence type="predicted"/>
<keyword evidence="1" id="KW-0812">Transmembrane</keyword>
<feature type="transmembrane region" description="Helical" evidence="1">
    <location>
        <begin position="20"/>
        <end position="40"/>
    </location>
</feature>
<keyword evidence="3" id="KW-1185">Reference proteome</keyword>
<name>A0A8T0SPZ3_PANVG</name>
<reference evidence="2" key="1">
    <citation type="submission" date="2020-05" db="EMBL/GenBank/DDBJ databases">
        <title>WGS assembly of Panicum virgatum.</title>
        <authorList>
            <person name="Lovell J.T."/>
            <person name="Jenkins J."/>
            <person name="Shu S."/>
            <person name="Juenger T.E."/>
            <person name="Schmutz J."/>
        </authorList>
    </citation>
    <scope>NUCLEOTIDE SEQUENCE</scope>
    <source>
        <strain evidence="2">AP13</strain>
    </source>
</reference>
<dbReference type="EMBL" id="CM029045">
    <property type="protein sequence ID" value="KAG2598239.1"/>
    <property type="molecule type" value="Genomic_DNA"/>
</dbReference>
<gene>
    <name evidence="2" type="ORF">PVAP13_5KG334800</name>
</gene>
<accession>A0A8T0SPZ3</accession>
<dbReference type="AlphaFoldDB" id="A0A8T0SPZ3"/>
<protein>
    <submittedName>
        <fullName evidence="2">Uncharacterized protein</fullName>
    </submittedName>
</protein>
<organism evidence="2 3">
    <name type="scientific">Panicum virgatum</name>
    <name type="common">Blackwell switchgrass</name>
    <dbReference type="NCBI Taxonomy" id="38727"/>
    <lineage>
        <taxon>Eukaryota</taxon>
        <taxon>Viridiplantae</taxon>
        <taxon>Streptophyta</taxon>
        <taxon>Embryophyta</taxon>
        <taxon>Tracheophyta</taxon>
        <taxon>Spermatophyta</taxon>
        <taxon>Magnoliopsida</taxon>
        <taxon>Liliopsida</taxon>
        <taxon>Poales</taxon>
        <taxon>Poaceae</taxon>
        <taxon>PACMAD clade</taxon>
        <taxon>Panicoideae</taxon>
        <taxon>Panicodae</taxon>
        <taxon>Paniceae</taxon>
        <taxon>Panicinae</taxon>
        <taxon>Panicum</taxon>
        <taxon>Panicum sect. Hiantes</taxon>
    </lineage>
</organism>
<keyword evidence="1" id="KW-1133">Transmembrane helix</keyword>
<dbReference type="PANTHER" id="PTHR33994:SF29">
    <property type="entry name" value="LATE EMBRYOGENESIS ABUNDANT PROTEIN LEA-2 SUBGROUP DOMAIN-CONTAINING PROTEIN"/>
    <property type="match status" value="1"/>
</dbReference>
<comment type="caution">
    <text evidence="2">The sequence shown here is derived from an EMBL/GenBank/DDBJ whole genome shotgun (WGS) entry which is preliminary data.</text>
</comment>
<keyword evidence="1" id="KW-0472">Membrane</keyword>
<sequence length="204" mass="22849">MKTAGTGDERRGGDQYHRVFLFRGFLVGFFIFCPLLALLASSMPVHKDPSFSVRVNGAHGLDPMSGPVIRPGFNLTLRVDNNQDFTTCREEVTVTVFYGGAVVVGWADVPDFCVEKRSSAELSVPLSHADVVLTNELRRRMALELRSGELELGVEIRLVFPKGQIIPWEWGCYECHDSSSRQSFQLCRAKPEQGYVPCQRLLLI</sequence>